<dbReference type="AlphaFoldDB" id="A0A9W7Y7H9"/>
<dbReference type="InterPro" id="IPR050936">
    <property type="entry name" value="AP-1-like"/>
</dbReference>
<feature type="domain" description="BZIP" evidence="4">
    <location>
        <begin position="36"/>
        <end position="94"/>
    </location>
</feature>
<dbReference type="Pfam" id="PF00170">
    <property type="entry name" value="bZIP_1"/>
    <property type="match status" value="1"/>
</dbReference>
<dbReference type="CDD" id="cd14688">
    <property type="entry name" value="bZIP_YAP"/>
    <property type="match status" value="1"/>
</dbReference>
<dbReference type="OrthoDB" id="2593073at2759"/>
<keyword evidence="5" id="KW-0238">DNA-binding</keyword>
<dbReference type="PROSITE" id="PS50217">
    <property type="entry name" value="BZIP"/>
    <property type="match status" value="1"/>
</dbReference>
<dbReference type="PANTHER" id="PTHR40621:SF6">
    <property type="entry name" value="AP-1-LIKE TRANSCRIPTION FACTOR YAP1-RELATED"/>
    <property type="match status" value="1"/>
</dbReference>
<dbReference type="Proteomes" id="UP001143981">
    <property type="component" value="Unassembled WGS sequence"/>
</dbReference>
<evidence type="ECO:0000259" key="4">
    <source>
        <dbReference type="PROSITE" id="PS50217"/>
    </source>
</evidence>
<feature type="region of interest" description="Disordered" evidence="3">
    <location>
        <begin position="1"/>
        <end position="80"/>
    </location>
</feature>
<keyword evidence="6" id="KW-1185">Reference proteome</keyword>
<proteinExistence type="predicted"/>
<dbReference type="EMBL" id="JANBOI010001431">
    <property type="protein sequence ID" value="KAJ1726667.1"/>
    <property type="molecule type" value="Genomic_DNA"/>
</dbReference>
<accession>A0A9W7Y7H9</accession>
<evidence type="ECO:0000313" key="5">
    <source>
        <dbReference type="EMBL" id="KAJ1726667.1"/>
    </source>
</evidence>
<dbReference type="PROSITE" id="PS00036">
    <property type="entry name" value="BZIP_BASIC"/>
    <property type="match status" value="1"/>
</dbReference>
<evidence type="ECO:0000256" key="1">
    <source>
        <dbReference type="ARBA" id="ARBA00004123"/>
    </source>
</evidence>
<dbReference type="PANTHER" id="PTHR40621">
    <property type="entry name" value="TRANSCRIPTION FACTOR KAPC-RELATED"/>
    <property type="match status" value="1"/>
</dbReference>
<dbReference type="GO" id="GO:0001228">
    <property type="term" value="F:DNA-binding transcription activator activity, RNA polymerase II-specific"/>
    <property type="evidence" value="ECO:0007669"/>
    <property type="project" value="TreeGrafter"/>
</dbReference>
<dbReference type="InterPro" id="IPR004827">
    <property type="entry name" value="bZIP"/>
</dbReference>
<sequence length="592" mass="61815">MRLPHVLMLGGSDESHDDKKPKKPGRKPITTTAPSKRTAQNRAAQRAFRDRKQQHLKGLEEKVKELTEQHERTERENQQLKQHIDALRAENTTLKSGKFTYENPPVDFDSAINEFLETSHSPGLDLSSVFDQPPASGASTTKSGDANAAHAQWAVARESSSSASPQNVPVLYPGVDLASATSGSLANSLLQQSSTSVLAGQNSLLSTAPSSLVTGFSSDIVSSLQMLASSQNLSTGPFVGQLLDGSTSSTAPVVSTSVFDDSLPSLATPDNNVGHSPASTMNAVTPGDMFAPLGHQSIGGGGSGFFGADAFKDPGYLASFASLIRQATGSDGGVQALRTPSLSELLAMSPSQASGSPTGLALSPGTGTTASLPPGSSLVAANLATSSGGSSVPDLPPYLMAYRNPDPFSIGDDGDRLEKLLLSSMYPTTSSTGDAPAGALPPQQQHISSSDLASLVAQIPTVAQQPATTSSAGSDSTLSHAPTAAKEVPLIPLCTCRDSSLSPCEPCPKHGSPADLSGELRDMAPQMLDYVCSTTNCLADDELNDLCSLMYKHAKCSDMQRRVEAARSQLKVEADLELLHTKQRLAKQYGLE</sequence>
<comment type="caution">
    <text evidence="5">The sequence shown here is derived from an EMBL/GenBank/DDBJ whole genome shotgun (WGS) entry which is preliminary data.</text>
</comment>
<protein>
    <submittedName>
        <fullName evidence="5">DNA-binding transcription factor yap1</fullName>
    </submittedName>
</protein>
<feature type="region of interest" description="Disordered" evidence="3">
    <location>
        <begin position="427"/>
        <end position="450"/>
    </location>
</feature>
<dbReference type="Gene3D" id="1.20.5.170">
    <property type="match status" value="1"/>
</dbReference>
<dbReference type="GO" id="GO:0000976">
    <property type="term" value="F:transcription cis-regulatory region binding"/>
    <property type="evidence" value="ECO:0007669"/>
    <property type="project" value="InterPro"/>
</dbReference>
<reference evidence="5" key="1">
    <citation type="submission" date="2022-07" db="EMBL/GenBank/DDBJ databases">
        <title>Phylogenomic reconstructions and comparative analyses of Kickxellomycotina fungi.</title>
        <authorList>
            <person name="Reynolds N.K."/>
            <person name="Stajich J.E."/>
            <person name="Barry K."/>
            <person name="Grigoriev I.V."/>
            <person name="Crous P."/>
            <person name="Smith M.E."/>
        </authorList>
    </citation>
    <scope>NUCLEOTIDE SEQUENCE</scope>
    <source>
        <strain evidence="5">BCRC 34381</strain>
    </source>
</reference>
<name>A0A9W7Y7H9_9FUNG</name>
<feature type="compositionally biased region" description="Basic and acidic residues" evidence="3">
    <location>
        <begin position="47"/>
        <end position="80"/>
    </location>
</feature>
<gene>
    <name evidence="5" type="primary">YAP1</name>
    <name evidence="5" type="ORF">LPJ61_005034</name>
</gene>
<dbReference type="SUPFAM" id="SSF57959">
    <property type="entry name" value="Leucine zipper domain"/>
    <property type="match status" value="1"/>
</dbReference>
<evidence type="ECO:0000313" key="6">
    <source>
        <dbReference type="Proteomes" id="UP001143981"/>
    </source>
</evidence>
<keyword evidence="2" id="KW-0539">Nucleus</keyword>
<comment type="subcellular location">
    <subcellularLocation>
        <location evidence="1">Nucleus</location>
    </subcellularLocation>
</comment>
<dbReference type="GO" id="GO:0090575">
    <property type="term" value="C:RNA polymerase II transcription regulator complex"/>
    <property type="evidence" value="ECO:0007669"/>
    <property type="project" value="TreeGrafter"/>
</dbReference>
<evidence type="ECO:0000256" key="2">
    <source>
        <dbReference type="ARBA" id="ARBA00023242"/>
    </source>
</evidence>
<feature type="compositionally biased region" description="Polar residues" evidence="3">
    <location>
        <begin position="29"/>
        <end position="43"/>
    </location>
</feature>
<evidence type="ECO:0000256" key="3">
    <source>
        <dbReference type="SAM" id="MobiDB-lite"/>
    </source>
</evidence>
<dbReference type="InterPro" id="IPR046347">
    <property type="entry name" value="bZIP_sf"/>
</dbReference>
<organism evidence="5 6">
    <name type="scientific">Coemansia biformis</name>
    <dbReference type="NCBI Taxonomy" id="1286918"/>
    <lineage>
        <taxon>Eukaryota</taxon>
        <taxon>Fungi</taxon>
        <taxon>Fungi incertae sedis</taxon>
        <taxon>Zoopagomycota</taxon>
        <taxon>Kickxellomycotina</taxon>
        <taxon>Kickxellomycetes</taxon>
        <taxon>Kickxellales</taxon>
        <taxon>Kickxellaceae</taxon>
        <taxon>Coemansia</taxon>
    </lineage>
</organism>
<dbReference type="SMART" id="SM00338">
    <property type="entry name" value="BRLZ"/>
    <property type="match status" value="1"/>
</dbReference>
<feature type="region of interest" description="Disordered" evidence="3">
    <location>
        <begin position="124"/>
        <end position="145"/>
    </location>
</feature>
<feature type="region of interest" description="Disordered" evidence="3">
    <location>
        <begin position="349"/>
        <end position="370"/>
    </location>
</feature>